<evidence type="ECO:0000259" key="3">
    <source>
        <dbReference type="Pfam" id="PF24883"/>
    </source>
</evidence>
<dbReference type="InterPro" id="IPR056884">
    <property type="entry name" value="NPHP3-like_N"/>
</dbReference>
<dbReference type="Gene3D" id="1.25.40.20">
    <property type="entry name" value="Ankyrin repeat-containing domain"/>
    <property type="match status" value="3"/>
</dbReference>
<dbReference type="Proteomes" id="UP000521943">
    <property type="component" value="Unassembled WGS sequence"/>
</dbReference>
<dbReference type="AlphaFoldDB" id="A0A8H6HUL3"/>
<dbReference type="PANTHER" id="PTHR10039:SF16">
    <property type="entry name" value="GPI INOSITOL-DEACYLASE"/>
    <property type="match status" value="1"/>
</dbReference>
<dbReference type="PROSITE" id="PS50088">
    <property type="entry name" value="ANK_REPEAT"/>
    <property type="match status" value="1"/>
</dbReference>
<dbReference type="Gene3D" id="3.40.50.300">
    <property type="entry name" value="P-loop containing nucleotide triphosphate hydrolases"/>
    <property type="match status" value="1"/>
</dbReference>
<dbReference type="EMBL" id="JACGCI010000039">
    <property type="protein sequence ID" value="KAF6753495.1"/>
    <property type="molecule type" value="Genomic_DNA"/>
</dbReference>
<proteinExistence type="predicted"/>
<name>A0A8H6HUL3_9AGAR</name>
<dbReference type="InterPro" id="IPR036770">
    <property type="entry name" value="Ankyrin_rpt-contain_sf"/>
</dbReference>
<evidence type="ECO:0000313" key="5">
    <source>
        <dbReference type="Proteomes" id="UP000521943"/>
    </source>
</evidence>
<keyword evidence="5" id="KW-1185">Reference proteome</keyword>
<dbReference type="PANTHER" id="PTHR10039">
    <property type="entry name" value="AMELOGENIN"/>
    <property type="match status" value="1"/>
</dbReference>
<feature type="domain" description="Nephrocystin 3-like N-terminal" evidence="3">
    <location>
        <begin position="84"/>
        <end position="245"/>
    </location>
</feature>
<evidence type="ECO:0000256" key="2">
    <source>
        <dbReference type="PROSITE-ProRule" id="PRU00023"/>
    </source>
</evidence>
<dbReference type="SUPFAM" id="SSF52540">
    <property type="entry name" value="P-loop containing nucleoside triphosphate hydrolases"/>
    <property type="match status" value="1"/>
</dbReference>
<keyword evidence="1" id="KW-0677">Repeat</keyword>
<evidence type="ECO:0000256" key="1">
    <source>
        <dbReference type="ARBA" id="ARBA00022737"/>
    </source>
</evidence>
<dbReference type="Pfam" id="PF12796">
    <property type="entry name" value="Ank_2"/>
    <property type="match status" value="2"/>
</dbReference>
<dbReference type="Pfam" id="PF24883">
    <property type="entry name" value="NPHP3_N"/>
    <property type="match status" value="1"/>
</dbReference>
<keyword evidence="2" id="KW-0040">ANK repeat</keyword>
<dbReference type="Pfam" id="PF00023">
    <property type="entry name" value="Ank"/>
    <property type="match status" value="1"/>
</dbReference>
<dbReference type="SUPFAM" id="SSF48403">
    <property type="entry name" value="Ankyrin repeat"/>
    <property type="match status" value="1"/>
</dbReference>
<reference evidence="4 5" key="1">
    <citation type="submission" date="2020-07" db="EMBL/GenBank/DDBJ databases">
        <title>Comparative genomics of pyrophilous fungi reveals a link between fire events and developmental genes.</title>
        <authorList>
            <consortium name="DOE Joint Genome Institute"/>
            <person name="Steindorff A.S."/>
            <person name="Carver A."/>
            <person name="Calhoun S."/>
            <person name="Stillman K."/>
            <person name="Liu H."/>
            <person name="Lipzen A."/>
            <person name="Pangilinan J."/>
            <person name="Labutti K."/>
            <person name="Bruns T.D."/>
            <person name="Grigoriev I.V."/>
        </authorList>
    </citation>
    <scope>NUCLEOTIDE SEQUENCE [LARGE SCALE GENOMIC DNA]</scope>
    <source>
        <strain evidence="4 5">CBS 144469</strain>
    </source>
</reference>
<dbReference type="SMART" id="SM00248">
    <property type="entry name" value="ANK"/>
    <property type="match status" value="7"/>
</dbReference>
<dbReference type="InterPro" id="IPR002110">
    <property type="entry name" value="Ankyrin_rpt"/>
</dbReference>
<protein>
    <recommendedName>
        <fullName evidence="3">Nephrocystin 3-like N-terminal domain-containing protein</fullName>
    </recommendedName>
</protein>
<comment type="caution">
    <text evidence="4">The sequence shown here is derived from an EMBL/GenBank/DDBJ whole genome shotgun (WGS) entry which is preliminary data.</text>
</comment>
<dbReference type="OrthoDB" id="448455at2759"/>
<dbReference type="InterPro" id="IPR027417">
    <property type="entry name" value="P-loop_NTPase"/>
</dbReference>
<accession>A0A8H6HUL3</accession>
<sequence>MDTPSSLFSIQADRARSQVLSGAHDFSIQAANITTVGRDNVNITNYYLREGPEDEVSIDVVLNWLEGPSYRQIHLTTLAQRTANTVTWFLKSDEFRQFVEDEFVIIWGTGLLRPMVSLTSLAETAGSGKTVLVSVTVHDLQNRFQERKDVSVVYAYLRYSERRTYHQILASLLSQLVESHDVAYRHVAPICRRAQRTKEKITEPEMIQALRETCRALTKVFIVVDGLDEVDDDIKEALLETLPSLGANLMIVSRPLDLFTSYTPKAIFVNIQARTDDIELLVLHKINKSVSLKAILRGDSTLTKRLCDQVKEKSKGMFLLASLQMDSLRSSRSINSLFKSLEKLPSKLYDINLSYDSGDTVPESLMLAPCLGLVKVQETGPWKRREVRFIHYTTMEFMRSILPLGSPNPHDFLATSCIVHLAEVGIERWEPIDVHMCLDSWHPAGTHDNFFRYAYECGWYHVVDSQKHGELHPFIISFLSNCKSYPVLFSGPPDESSMSGIDLAAYYGLVKAITSGSVPYGKLDRRNSPLHFAAVAGQVEALHMLLSSFSGLDIRSTGTCGKTILHLAVERDHPSMVAELLSMYDSSPPFLGRLDVLNAQDDDGRSPLMHACQRSDEAMVRRLVVQGDAPVGLSERDAIAALSSACENSPHGDAITKLLCDMLPDLPVQFQATVNIDKRNELFLAACRCDLQGTVRWMLDEDGGIRNAISEVDSETGTGILVKVFQATNPPSPVIIELLLASGADTLTRDLVKGRSPFLWAVGRERADDEIIVKLLLRFAPTIDILERDTEGNTALILAASCGSPTRIRFLLSRGGMNAAYVNAQNSLDGWSALMHCCALDVNHRGSAQSIRAILAHPSIDLSLRNEEGLSALEVALEGHFYYLFEEPQRDIIDALLELGHFAPGAVRQGLIFAFTSGSLVAAARMLIEAAKVGAFRRSLEDQDTIVLLAIARRRSRGLECRMFFDMILYHCFVGLVDPVWAMSVVARRYGTI</sequence>
<evidence type="ECO:0000313" key="4">
    <source>
        <dbReference type="EMBL" id="KAF6753495.1"/>
    </source>
</evidence>
<organism evidence="4 5">
    <name type="scientific">Ephemerocybe angulata</name>
    <dbReference type="NCBI Taxonomy" id="980116"/>
    <lineage>
        <taxon>Eukaryota</taxon>
        <taxon>Fungi</taxon>
        <taxon>Dikarya</taxon>
        <taxon>Basidiomycota</taxon>
        <taxon>Agaricomycotina</taxon>
        <taxon>Agaricomycetes</taxon>
        <taxon>Agaricomycetidae</taxon>
        <taxon>Agaricales</taxon>
        <taxon>Agaricineae</taxon>
        <taxon>Psathyrellaceae</taxon>
        <taxon>Ephemerocybe</taxon>
    </lineage>
</organism>
<gene>
    <name evidence="4" type="ORF">DFP72DRAFT_849122</name>
</gene>
<feature type="repeat" description="ANK" evidence="2">
    <location>
        <begin position="525"/>
        <end position="557"/>
    </location>
</feature>